<feature type="domain" description="RagB/SusD" evidence="6">
    <location>
        <begin position="262"/>
        <end position="577"/>
    </location>
</feature>
<evidence type="ECO:0000256" key="3">
    <source>
        <dbReference type="ARBA" id="ARBA00022729"/>
    </source>
</evidence>
<dbReference type="InterPro" id="IPR011990">
    <property type="entry name" value="TPR-like_helical_dom_sf"/>
</dbReference>
<keyword evidence="3" id="KW-0732">Signal</keyword>
<feature type="domain" description="SusD-like N-terminal" evidence="7">
    <location>
        <begin position="27"/>
        <end position="218"/>
    </location>
</feature>
<dbReference type="RefSeq" id="WP_091168271.1">
    <property type="nucleotide sequence ID" value="NZ_FNCG01000006.1"/>
</dbReference>
<dbReference type="AlphaFoldDB" id="A0A1G7ZIN4"/>
<gene>
    <name evidence="8" type="ORF">SAMN05192573_106259</name>
</gene>
<evidence type="ECO:0000256" key="1">
    <source>
        <dbReference type="ARBA" id="ARBA00004442"/>
    </source>
</evidence>
<keyword evidence="9" id="KW-1185">Reference proteome</keyword>
<dbReference type="InterPro" id="IPR033985">
    <property type="entry name" value="SusD-like_N"/>
</dbReference>
<evidence type="ECO:0000256" key="4">
    <source>
        <dbReference type="ARBA" id="ARBA00023136"/>
    </source>
</evidence>
<proteinExistence type="inferred from homology"/>
<keyword evidence="4" id="KW-0472">Membrane</keyword>
<keyword evidence="5" id="KW-0998">Cell outer membrane</keyword>
<dbReference type="EMBL" id="FNCG01000006">
    <property type="protein sequence ID" value="SDH08475.1"/>
    <property type="molecule type" value="Genomic_DNA"/>
</dbReference>
<name>A0A1G7ZIN4_9SPHI</name>
<protein>
    <submittedName>
        <fullName evidence="8">Starch-binding associating with outer membrane</fullName>
    </submittedName>
</protein>
<dbReference type="Gene3D" id="1.25.40.390">
    <property type="match status" value="1"/>
</dbReference>
<accession>A0A1G7ZIN4</accession>
<sequence length="579" mass="63755">MKINKKYITLIALGATLMVPLSCKKNFLDQTSYTQLAKDAYFNKAADGIALVNSIYDTYQNADLLKKSIWYYANFQTHDFFNWGNDRFYNYYAITTDFGPIRTFWQRAYVGISRANSAIEIIPEMKAKGILDESLANRLLGEAYFLRGMTYYYLAGSFGGVPLELKSVTDGLTARSTQEQVFAQVIADTKQAATLLPWREDLPASELGRATKGAALAYEGAAQMWNKDYAGALANFNQLDGHFSLMPNFIDVNEYNHQNNAESIFEVQFTVAGTQSWGAGNEVAWISDFSWPEEVSNFGYDYANPGLYYSYQAGDKRKLATVIGPGDENISPGIIGRGGIKVYPLVVAGFASSDPKVKAKYTGDDGKIINTCGTHANPWYGSDGDGLRTGFYCAKMWRDPNLDANSGNSTIFGAQNQILLRYAEVLLDKAECQIRTGDAAGGLATIKKVRDRAWGGTAPAVMQDGANYDGSASSPITDPLQMVYSEYRHELSGEYSVFYNLRRAGVAAEFIKKAYGTVDNNTNMIANPNTADAKLDADNGLKLHGLYNTSLPVGRDLYPIPQLERGLNPNLTQNPAYGN</sequence>
<dbReference type="SUPFAM" id="SSF48452">
    <property type="entry name" value="TPR-like"/>
    <property type="match status" value="1"/>
</dbReference>
<dbReference type="Pfam" id="PF07980">
    <property type="entry name" value="SusD_RagB"/>
    <property type="match status" value="1"/>
</dbReference>
<dbReference type="GO" id="GO:0009279">
    <property type="term" value="C:cell outer membrane"/>
    <property type="evidence" value="ECO:0007669"/>
    <property type="project" value="UniProtKB-SubCell"/>
</dbReference>
<comment type="similarity">
    <text evidence="2">Belongs to the SusD family.</text>
</comment>
<dbReference type="InterPro" id="IPR012944">
    <property type="entry name" value="SusD_RagB_dom"/>
</dbReference>
<evidence type="ECO:0000259" key="6">
    <source>
        <dbReference type="Pfam" id="PF07980"/>
    </source>
</evidence>
<evidence type="ECO:0000313" key="8">
    <source>
        <dbReference type="EMBL" id="SDH08475.1"/>
    </source>
</evidence>
<evidence type="ECO:0000256" key="5">
    <source>
        <dbReference type="ARBA" id="ARBA00023237"/>
    </source>
</evidence>
<evidence type="ECO:0000259" key="7">
    <source>
        <dbReference type="Pfam" id="PF14322"/>
    </source>
</evidence>
<dbReference type="STRING" id="551996.SAMN05192573_106259"/>
<evidence type="ECO:0000313" key="9">
    <source>
        <dbReference type="Proteomes" id="UP000199705"/>
    </source>
</evidence>
<dbReference type="Proteomes" id="UP000199705">
    <property type="component" value="Unassembled WGS sequence"/>
</dbReference>
<dbReference type="Pfam" id="PF14322">
    <property type="entry name" value="SusD-like_3"/>
    <property type="match status" value="1"/>
</dbReference>
<organism evidence="8 9">
    <name type="scientific">Mucilaginibacter gossypii</name>
    <dbReference type="NCBI Taxonomy" id="551996"/>
    <lineage>
        <taxon>Bacteria</taxon>
        <taxon>Pseudomonadati</taxon>
        <taxon>Bacteroidota</taxon>
        <taxon>Sphingobacteriia</taxon>
        <taxon>Sphingobacteriales</taxon>
        <taxon>Sphingobacteriaceae</taxon>
        <taxon>Mucilaginibacter</taxon>
    </lineage>
</organism>
<evidence type="ECO:0000256" key="2">
    <source>
        <dbReference type="ARBA" id="ARBA00006275"/>
    </source>
</evidence>
<comment type="subcellular location">
    <subcellularLocation>
        <location evidence="1">Cell outer membrane</location>
    </subcellularLocation>
</comment>
<reference evidence="9" key="1">
    <citation type="submission" date="2016-10" db="EMBL/GenBank/DDBJ databases">
        <authorList>
            <person name="Varghese N."/>
            <person name="Submissions S."/>
        </authorList>
    </citation>
    <scope>NUCLEOTIDE SEQUENCE [LARGE SCALE GENOMIC DNA]</scope>
    <source>
        <strain evidence="9">Gh-67</strain>
    </source>
</reference>